<dbReference type="Gene3D" id="1.10.10.10">
    <property type="entry name" value="Winged helix-like DNA-binding domain superfamily/Winged helix DNA-binding domain"/>
    <property type="match status" value="1"/>
</dbReference>
<dbReference type="InterPro" id="IPR039422">
    <property type="entry name" value="MarR/SlyA-like"/>
</dbReference>
<dbReference type="EMBL" id="LFXA01000018">
    <property type="protein sequence ID" value="KNB49097.1"/>
    <property type="molecule type" value="Genomic_DNA"/>
</dbReference>
<keyword evidence="3" id="KW-1185">Reference proteome</keyword>
<dbReference type="InterPro" id="IPR036390">
    <property type="entry name" value="WH_DNA-bd_sf"/>
</dbReference>
<dbReference type="PRINTS" id="PR00598">
    <property type="entry name" value="HTHMARR"/>
</dbReference>
<dbReference type="AlphaFoldDB" id="A0A0K9X8Y7"/>
<comment type="caution">
    <text evidence="2">The sequence shown here is derived from an EMBL/GenBank/DDBJ whole genome shotgun (WGS) entry which is preliminary data.</text>
</comment>
<sequence>MTEHSQTRWLDDREQRIWRTFMSASIELQAHLDRQLRVDAGMPVAYYEILVMLSEAPGRSLRMSRLAELCNSSRSRLSHAVAAMEKSGWVSRCAIEGDRRGAVAKLTDAGYEVLRQAAPGHVTEVRETLFEALTEEQVQVLGEIGAALKARLKERGCSRYGRGDTC</sequence>
<dbReference type="SUPFAM" id="SSF46785">
    <property type="entry name" value="Winged helix' DNA-binding domain"/>
    <property type="match status" value="1"/>
</dbReference>
<proteinExistence type="predicted"/>
<name>A0A0K9X8Y7_9ACTN</name>
<dbReference type="InterPro" id="IPR036388">
    <property type="entry name" value="WH-like_DNA-bd_sf"/>
</dbReference>
<dbReference type="PANTHER" id="PTHR33164:SF99">
    <property type="entry name" value="MARR FAMILY REGULATORY PROTEIN"/>
    <property type="match status" value="1"/>
</dbReference>
<dbReference type="Proteomes" id="UP000037288">
    <property type="component" value="Unassembled WGS sequence"/>
</dbReference>
<dbReference type="PANTHER" id="PTHR33164">
    <property type="entry name" value="TRANSCRIPTIONAL REGULATOR, MARR FAMILY"/>
    <property type="match status" value="1"/>
</dbReference>
<dbReference type="GO" id="GO:0006950">
    <property type="term" value="P:response to stress"/>
    <property type="evidence" value="ECO:0007669"/>
    <property type="project" value="TreeGrafter"/>
</dbReference>
<organism evidence="2 3">
    <name type="scientific">Streptomyces caatingaensis</name>
    <dbReference type="NCBI Taxonomy" id="1678637"/>
    <lineage>
        <taxon>Bacteria</taxon>
        <taxon>Bacillati</taxon>
        <taxon>Actinomycetota</taxon>
        <taxon>Actinomycetes</taxon>
        <taxon>Kitasatosporales</taxon>
        <taxon>Streptomycetaceae</taxon>
        <taxon>Streptomyces</taxon>
    </lineage>
</organism>
<evidence type="ECO:0000313" key="3">
    <source>
        <dbReference type="Proteomes" id="UP000037288"/>
    </source>
</evidence>
<dbReference type="RefSeq" id="WP_049719044.1">
    <property type="nucleotide sequence ID" value="NZ_LFXA01000018.1"/>
</dbReference>
<dbReference type="OrthoDB" id="8635520at2"/>
<accession>A0A0K9X8Y7</accession>
<feature type="domain" description="HTH marR-type" evidence="1">
    <location>
        <begin position="14"/>
        <end position="150"/>
    </location>
</feature>
<gene>
    <name evidence="2" type="ORF">AC230_27595</name>
</gene>
<dbReference type="SMART" id="SM00347">
    <property type="entry name" value="HTH_MARR"/>
    <property type="match status" value="1"/>
</dbReference>
<evidence type="ECO:0000259" key="1">
    <source>
        <dbReference type="PROSITE" id="PS50995"/>
    </source>
</evidence>
<dbReference type="InterPro" id="IPR000835">
    <property type="entry name" value="HTH_MarR-typ"/>
</dbReference>
<dbReference type="PROSITE" id="PS50995">
    <property type="entry name" value="HTH_MARR_2"/>
    <property type="match status" value="1"/>
</dbReference>
<dbReference type="Pfam" id="PF12802">
    <property type="entry name" value="MarR_2"/>
    <property type="match status" value="1"/>
</dbReference>
<protein>
    <submittedName>
        <fullName evidence="2">MarR family transcriptional regulator</fullName>
    </submittedName>
</protein>
<dbReference type="STRING" id="1678637.AC230_27595"/>
<dbReference type="PATRIC" id="fig|1678637.3.peg.5901"/>
<reference evidence="3" key="1">
    <citation type="submission" date="2015-07" db="EMBL/GenBank/DDBJ databases">
        <title>Draft genome sequence of Streptomyces sp. CMAA 1322, a bacterium isolated from Caatinga biome, from dry forest semiarid of Brazil.</title>
        <authorList>
            <person name="Santos S.N."/>
            <person name="Gacesa R."/>
            <person name="Taketani R.G."/>
            <person name="Long P.F."/>
            <person name="Melo I.S."/>
        </authorList>
    </citation>
    <scope>NUCLEOTIDE SEQUENCE [LARGE SCALE GENOMIC DNA]</scope>
    <source>
        <strain evidence="3">CMAA 1322</strain>
    </source>
</reference>
<evidence type="ECO:0000313" key="2">
    <source>
        <dbReference type="EMBL" id="KNB49097.1"/>
    </source>
</evidence>
<dbReference type="GO" id="GO:0003700">
    <property type="term" value="F:DNA-binding transcription factor activity"/>
    <property type="evidence" value="ECO:0007669"/>
    <property type="project" value="InterPro"/>
</dbReference>